<evidence type="ECO:0000256" key="5">
    <source>
        <dbReference type="ARBA" id="ARBA00022989"/>
    </source>
</evidence>
<dbReference type="PANTHER" id="PTHR43124">
    <property type="entry name" value="PURINE EFFLUX PUMP PBUE"/>
    <property type="match status" value="1"/>
</dbReference>
<feature type="transmembrane region" description="Helical" evidence="7">
    <location>
        <begin position="144"/>
        <end position="163"/>
    </location>
</feature>
<feature type="transmembrane region" description="Helical" evidence="7">
    <location>
        <begin position="18"/>
        <end position="39"/>
    </location>
</feature>
<evidence type="ECO:0000256" key="2">
    <source>
        <dbReference type="ARBA" id="ARBA00022448"/>
    </source>
</evidence>
<keyword evidence="4 7" id="KW-0812">Transmembrane</keyword>
<comment type="subcellular location">
    <subcellularLocation>
        <location evidence="1">Cell membrane</location>
        <topology evidence="1">Multi-pass membrane protein</topology>
    </subcellularLocation>
</comment>
<evidence type="ECO:0000256" key="1">
    <source>
        <dbReference type="ARBA" id="ARBA00004651"/>
    </source>
</evidence>
<dbReference type="InterPro" id="IPR011701">
    <property type="entry name" value="MFS"/>
</dbReference>
<organism evidence="9">
    <name type="scientific">Staphylococcus aureus subsp. aureus MN8</name>
    <dbReference type="NCBI Taxonomy" id="548470"/>
    <lineage>
        <taxon>Bacteria</taxon>
        <taxon>Bacillati</taxon>
        <taxon>Bacillota</taxon>
        <taxon>Bacilli</taxon>
        <taxon>Bacillales</taxon>
        <taxon>Staphylococcaceae</taxon>
        <taxon>Staphylococcus</taxon>
    </lineage>
</organism>
<gene>
    <name evidence="9" type="ORF">HMPREF0769_10693</name>
</gene>
<feature type="transmembrane region" description="Helical" evidence="7">
    <location>
        <begin position="84"/>
        <end position="106"/>
    </location>
</feature>
<dbReference type="Gene3D" id="1.20.1250.20">
    <property type="entry name" value="MFS general substrate transporter like domains"/>
    <property type="match status" value="1"/>
</dbReference>
<feature type="transmembrane region" description="Helical" evidence="7">
    <location>
        <begin position="169"/>
        <end position="191"/>
    </location>
</feature>
<accession>A0A0E1XLM8</accession>
<dbReference type="CDD" id="cd17324">
    <property type="entry name" value="MFS_NepI_like"/>
    <property type="match status" value="1"/>
</dbReference>
<dbReference type="EMBL" id="ACJA02000001">
    <property type="protein sequence ID" value="EFH96691.1"/>
    <property type="molecule type" value="Genomic_DNA"/>
</dbReference>
<feature type="domain" description="Major facilitator superfamily (MFS) profile" evidence="8">
    <location>
        <begin position="17"/>
        <end position="400"/>
    </location>
</feature>
<dbReference type="FunFam" id="1.20.1250.20:FF:000522">
    <property type="entry name" value="Chloramphenicol resistance protein DHA1"/>
    <property type="match status" value="1"/>
</dbReference>
<feature type="transmembrane region" description="Helical" evidence="7">
    <location>
        <begin position="226"/>
        <end position="249"/>
    </location>
</feature>
<dbReference type="InterPro" id="IPR036259">
    <property type="entry name" value="MFS_trans_sf"/>
</dbReference>
<keyword evidence="3" id="KW-1003">Cell membrane</keyword>
<dbReference type="PROSITE" id="PS50850">
    <property type="entry name" value="MFS"/>
    <property type="match status" value="1"/>
</dbReference>
<dbReference type="GO" id="GO:0022857">
    <property type="term" value="F:transmembrane transporter activity"/>
    <property type="evidence" value="ECO:0007669"/>
    <property type="project" value="InterPro"/>
</dbReference>
<dbReference type="AlphaFoldDB" id="A0A0E1XLM8"/>
<evidence type="ECO:0000256" key="7">
    <source>
        <dbReference type="SAM" id="Phobius"/>
    </source>
</evidence>
<feature type="transmembrane region" description="Helical" evidence="7">
    <location>
        <begin position="112"/>
        <end position="132"/>
    </location>
</feature>
<dbReference type="PANTHER" id="PTHR43124:SF8">
    <property type="entry name" value="INNER MEMBRANE TRANSPORT PROTEIN YDHP"/>
    <property type="match status" value="1"/>
</dbReference>
<dbReference type="Pfam" id="PF07690">
    <property type="entry name" value="MFS_1"/>
    <property type="match status" value="1"/>
</dbReference>
<keyword evidence="2" id="KW-0813">Transport</keyword>
<dbReference type="HOGENOM" id="CLU_001265_61_5_9"/>
<dbReference type="SUPFAM" id="SSF103473">
    <property type="entry name" value="MFS general substrate transporter"/>
    <property type="match status" value="1"/>
</dbReference>
<evidence type="ECO:0000256" key="4">
    <source>
        <dbReference type="ARBA" id="ARBA00022692"/>
    </source>
</evidence>
<evidence type="ECO:0000256" key="3">
    <source>
        <dbReference type="ARBA" id="ARBA00022475"/>
    </source>
</evidence>
<reference evidence="9" key="1">
    <citation type="submission" date="2010-05" db="EMBL/GenBank/DDBJ databases">
        <authorList>
            <person name="Muzny D."/>
            <person name="Qin X."/>
            <person name="Buhay C."/>
            <person name="Dugan-Rocha S."/>
            <person name="Ding Y."/>
            <person name="Chen G."/>
            <person name="Hawes A."/>
            <person name="Holder M."/>
            <person name="Jhangiani S."/>
            <person name="Johnson A."/>
            <person name="Khan Z."/>
            <person name="Li Z."/>
            <person name="Liu W."/>
            <person name="Liu X."/>
            <person name="Perez L."/>
            <person name="Shen H."/>
            <person name="Wang Q."/>
            <person name="Watt J."/>
            <person name="Xi L."/>
            <person name="Xin Y."/>
            <person name="Zhou J."/>
            <person name="Deng J."/>
            <person name="Jiang H."/>
            <person name="Liu Y."/>
            <person name="Qu J."/>
            <person name="Song X.-Z."/>
            <person name="Zhang L."/>
            <person name="Villasana D."/>
            <person name="Johnson A."/>
            <person name="Liu J."/>
            <person name="Liyanage D."/>
            <person name="Lorensuhewa L."/>
            <person name="Robinson T."/>
            <person name="Song A."/>
            <person name="Song B.-B."/>
            <person name="Dinh H."/>
            <person name="Thornton R."/>
            <person name="Coyle M."/>
            <person name="Francisco L."/>
            <person name="Jackson L."/>
            <person name="Javaid M."/>
            <person name="Korchina V."/>
            <person name="Kovar C."/>
            <person name="Mata R."/>
            <person name="Mathew T."/>
            <person name="Ngo R."/>
            <person name="Nguyen L."/>
            <person name="Nguyen N."/>
            <person name="Okwuonu G."/>
            <person name="Ongeri F."/>
            <person name="Pham C."/>
            <person name="Simmons D."/>
            <person name="Wilczek-Boney K."/>
            <person name="Hale W."/>
            <person name="Jakkamsetti A."/>
            <person name="Pham P."/>
            <person name="Ruth R."/>
            <person name="San Lucas F."/>
            <person name="Warren J."/>
            <person name="Zhang J."/>
            <person name="Zhao Z."/>
            <person name="Zhou C."/>
            <person name="Zhu D."/>
            <person name="Lee S."/>
            <person name="Bess C."/>
            <person name="Blankenburg K."/>
            <person name="Forbes L."/>
            <person name="Fu Q."/>
            <person name="Gubbala S."/>
            <person name="Hirani K."/>
            <person name="Jayaseelan J.C."/>
            <person name="Lara F."/>
            <person name="Munidasa M."/>
            <person name="Palculict T."/>
            <person name="Patil S."/>
            <person name="Pu L.-L."/>
            <person name="Saada N."/>
            <person name="Tang L."/>
            <person name="Weissenberger G."/>
            <person name="Zhu Y."/>
            <person name="Hemphill L."/>
            <person name="Shang Y."/>
            <person name="Youmans B."/>
            <person name="Ayvaz T."/>
            <person name="Ross M."/>
            <person name="Santibanez J."/>
            <person name="Aqrawi P."/>
            <person name="Gross S."/>
            <person name="Joshi V."/>
            <person name="Fowler G."/>
            <person name="Nazareth L."/>
            <person name="Reid J."/>
            <person name="Worley K."/>
            <person name="Petrosino J."/>
            <person name="Highlander S."/>
            <person name="Gibbs R."/>
        </authorList>
    </citation>
    <scope>NUCLEOTIDE SEQUENCE [LARGE SCALE GENOMIC DNA]</scope>
    <source>
        <strain evidence="9">MN8</strain>
    </source>
</reference>
<protein>
    <submittedName>
        <fullName evidence="9">Transporter, major facilitator family protein</fullName>
    </submittedName>
</protein>
<proteinExistence type="predicted"/>
<evidence type="ECO:0000256" key="6">
    <source>
        <dbReference type="ARBA" id="ARBA00023136"/>
    </source>
</evidence>
<comment type="caution">
    <text evidence="9">The sequence shown here is derived from an EMBL/GenBank/DDBJ whole genome shotgun (WGS) entry which is preliminary data.</text>
</comment>
<feature type="transmembrane region" description="Helical" evidence="7">
    <location>
        <begin position="291"/>
        <end position="320"/>
    </location>
</feature>
<sequence length="407" mass="43985">MNIGNFVERSFKMSIMRLFTFILSIFIVGMVEMMVAGIMNLMSQDLHVSEAVVGQLVTMYALTFAICGPILVKLTNRFSSRPVLLWTLLIFIIGNGIIAVAPNFSILVVGRIISSAAAALIIVKVLAITAMLSAPKNRGKMIGLVYTGFSGANVFGVPIGTVIGDLVGWRYTFLFLIIVSIIVGFLMMIYLPKDQEIQRGPVNHEAPSHENHVTSKILRPAEVAKYLIITFLVLIANSVTFVFINPLILSNGHDMSFVSLALLVNGIAGVIGTSLGGIFSDKITSKRWLMISVSIFIVMMLLMNLILPGSGLLLAGLFIWNIMQWSTNPAVQSGVIQHVEGDTSQVMSWNMSSLNAGIGVGGIIGGLVMTHVSVQAITYTSAIIGSLGLIVVFTLKNNHYAKTFKSS</sequence>
<dbReference type="Proteomes" id="UP000003455">
    <property type="component" value="Chromosome"/>
</dbReference>
<feature type="transmembrane region" description="Helical" evidence="7">
    <location>
        <begin position="255"/>
        <end position="279"/>
    </location>
</feature>
<evidence type="ECO:0000313" key="9">
    <source>
        <dbReference type="EMBL" id="EFH96691.1"/>
    </source>
</evidence>
<feature type="transmembrane region" description="Helical" evidence="7">
    <location>
        <begin position="51"/>
        <end position="72"/>
    </location>
</feature>
<dbReference type="GO" id="GO:0005886">
    <property type="term" value="C:plasma membrane"/>
    <property type="evidence" value="ECO:0007669"/>
    <property type="project" value="UniProtKB-SubCell"/>
</dbReference>
<keyword evidence="6 7" id="KW-0472">Membrane</keyword>
<evidence type="ECO:0000259" key="8">
    <source>
        <dbReference type="PROSITE" id="PS50850"/>
    </source>
</evidence>
<keyword evidence="5 7" id="KW-1133">Transmembrane helix</keyword>
<dbReference type="InterPro" id="IPR020846">
    <property type="entry name" value="MFS_dom"/>
</dbReference>
<feature type="transmembrane region" description="Helical" evidence="7">
    <location>
        <begin position="376"/>
        <end position="395"/>
    </location>
</feature>
<dbReference type="InterPro" id="IPR050189">
    <property type="entry name" value="MFS_Efflux_Transporters"/>
</dbReference>
<name>A0A0E1XLM8_STAAU</name>